<dbReference type="SUPFAM" id="SSF49265">
    <property type="entry name" value="Fibronectin type III"/>
    <property type="match status" value="1"/>
</dbReference>
<keyword evidence="4" id="KW-1185">Reference proteome</keyword>
<dbReference type="Gene3D" id="3.20.20.80">
    <property type="entry name" value="Glycosidases"/>
    <property type="match status" value="1"/>
</dbReference>
<keyword evidence="3" id="KW-0378">Hydrolase</keyword>
<dbReference type="InterPro" id="IPR052177">
    <property type="entry name" value="Divisome_Glycosyl_Hydrolase"/>
</dbReference>
<dbReference type="RefSeq" id="WP_379023182.1">
    <property type="nucleotide sequence ID" value="NZ_JBHRTA010000037.1"/>
</dbReference>
<dbReference type="Gene3D" id="2.60.40.10">
    <property type="entry name" value="Immunoglobulins"/>
    <property type="match status" value="1"/>
</dbReference>
<dbReference type="PROSITE" id="PS50853">
    <property type="entry name" value="FN3"/>
    <property type="match status" value="1"/>
</dbReference>
<organism evidence="3 4">
    <name type="scientific">Parapedobacter deserti</name>
    <dbReference type="NCBI Taxonomy" id="1912957"/>
    <lineage>
        <taxon>Bacteria</taxon>
        <taxon>Pseudomonadati</taxon>
        <taxon>Bacteroidota</taxon>
        <taxon>Sphingobacteriia</taxon>
        <taxon>Sphingobacteriales</taxon>
        <taxon>Sphingobacteriaceae</taxon>
        <taxon>Parapedobacter</taxon>
    </lineage>
</organism>
<evidence type="ECO:0000313" key="4">
    <source>
        <dbReference type="Proteomes" id="UP001595526"/>
    </source>
</evidence>
<evidence type="ECO:0000256" key="1">
    <source>
        <dbReference type="ARBA" id="ARBA00022729"/>
    </source>
</evidence>
<dbReference type="InterPro" id="IPR013783">
    <property type="entry name" value="Ig-like_fold"/>
</dbReference>
<dbReference type="Pfam" id="PF02638">
    <property type="entry name" value="GHL10"/>
    <property type="match status" value="1"/>
</dbReference>
<dbReference type="PANTHER" id="PTHR43405:SF1">
    <property type="entry name" value="GLYCOSYL HYDROLASE DIGH"/>
    <property type="match status" value="1"/>
</dbReference>
<dbReference type="InterPro" id="IPR017853">
    <property type="entry name" value="GH"/>
</dbReference>
<dbReference type="GO" id="GO:0016787">
    <property type="term" value="F:hydrolase activity"/>
    <property type="evidence" value="ECO:0007669"/>
    <property type="project" value="UniProtKB-KW"/>
</dbReference>
<dbReference type="EMBL" id="JBHRTA010000037">
    <property type="protein sequence ID" value="MFC3198487.1"/>
    <property type="molecule type" value="Genomic_DNA"/>
</dbReference>
<accession>A0ABV7JN32</accession>
<dbReference type="InterPro" id="IPR003961">
    <property type="entry name" value="FN3_dom"/>
</dbReference>
<keyword evidence="1" id="KW-0732">Signal</keyword>
<reference evidence="4" key="1">
    <citation type="journal article" date="2019" name="Int. J. Syst. Evol. Microbiol.">
        <title>The Global Catalogue of Microorganisms (GCM) 10K type strain sequencing project: providing services to taxonomists for standard genome sequencing and annotation.</title>
        <authorList>
            <consortium name="The Broad Institute Genomics Platform"/>
            <consortium name="The Broad Institute Genome Sequencing Center for Infectious Disease"/>
            <person name="Wu L."/>
            <person name="Ma J."/>
        </authorList>
    </citation>
    <scope>NUCLEOTIDE SEQUENCE [LARGE SCALE GENOMIC DNA]</scope>
    <source>
        <strain evidence="4">KCTC 52416</strain>
    </source>
</reference>
<proteinExistence type="predicted"/>
<protein>
    <submittedName>
        <fullName evidence="3">Glycoside hydrolase family 10 protein</fullName>
    </submittedName>
</protein>
<dbReference type="Proteomes" id="UP001595526">
    <property type="component" value="Unassembled WGS sequence"/>
</dbReference>
<dbReference type="InterPro" id="IPR036116">
    <property type="entry name" value="FN3_sf"/>
</dbReference>
<comment type="caution">
    <text evidence="3">The sequence shown here is derived from an EMBL/GenBank/DDBJ whole genome shotgun (WGS) entry which is preliminary data.</text>
</comment>
<gene>
    <name evidence="3" type="ORF">ACFOET_12755</name>
</gene>
<evidence type="ECO:0000313" key="3">
    <source>
        <dbReference type="EMBL" id="MFC3198487.1"/>
    </source>
</evidence>
<sequence>MSYIREHINYLNTIFFLLTSFAGYCRQNPPVDVLPKRELRGVWIATVVNIDWPSAAGLNTEQQKRELIQHLDNHQRAGMNAVMLQIRPSADAFYAKSKEPWSRFLTGKPGQQPSPFYDPLEFAIEEAHKRGMELHAWINPYRATFDLVSTNTTSDHITRKKPHWFFTYGGKKLFNPGIPEVREYITDIVMDVVRNYDIDGIHFDDYFYPYPEGGKPIPDGETYRQYPNGINNIADWRRNNVNLLVQMVSEGIRVAKKHVKFGISPFGIWDNKRDHPRGSASSGLSGYRQLYADALKWLEEGWIDYINPQIYFPFGNPAAPYEVLADWWSQHANGRHFYIGHAAYRVNENREGWRDRSQIPNQIRYARQHARAQGSIYYSSKHISNNAAGLRDSLQYNLYRYKSLPPSMPWLDSVPPEPPFGLLARATENRKSVILHWMPSAPAADGDEAYGYVIYRFNEGEELDLDNPQNILYITYDSTQLTYTDNLVRANAHYRYVVTAIDRLKNESKPSNVRELYIE</sequence>
<dbReference type="SUPFAM" id="SSF51445">
    <property type="entry name" value="(Trans)glycosidases"/>
    <property type="match status" value="1"/>
</dbReference>
<evidence type="ECO:0000259" key="2">
    <source>
        <dbReference type="PROSITE" id="PS50853"/>
    </source>
</evidence>
<dbReference type="InterPro" id="IPR003790">
    <property type="entry name" value="GHL10"/>
</dbReference>
<name>A0ABV7JN32_9SPHI</name>
<feature type="domain" description="Fibronectin type-III" evidence="2">
    <location>
        <begin position="415"/>
        <end position="519"/>
    </location>
</feature>
<dbReference type="PANTHER" id="PTHR43405">
    <property type="entry name" value="GLYCOSYL HYDROLASE DIGH"/>
    <property type="match status" value="1"/>
</dbReference>